<name>A0ABT8HB70_MYCAO</name>
<evidence type="ECO:0000313" key="2">
    <source>
        <dbReference type="Proteomes" id="UP001172687"/>
    </source>
</evidence>
<keyword evidence="2" id="KW-1185">Reference proteome</keyword>
<accession>A0ABT8HB70</accession>
<comment type="caution">
    <text evidence="1">The sequence shown here is derived from an EMBL/GenBank/DDBJ whole genome shotgun (WGS) entry which is preliminary data.</text>
</comment>
<protein>
    <submittedName>
        <fullName evidence="1">Uncharacterized protein</fullName>
    </submittedName>
</protein>
<dbReference type="Proteomes" id="UP001172687">
    <property type="component" value="Unassembled WGS sequence"/>
</dbReference>
<gene>
    <name evidence="1" type="ORF">QYF68_09240</name>
</gene>
<reference evidence="1" key="1">
    <citation type="submission" date="2023-07" db="EMBL/GenBank/DDBJ databases">
        <title>Degradation of tert-butanol by M. austroafricanum TBA100.</title>
        <authorList>
            <person name="Helbich S."/>
            <person name="Vainshtein Y."/>
        </authorList>
    </citation>
    <scope>NUCLEOTIDE SEQUENCE</scope>
    <source>
        <strain evidence="1">TBA100</strain>
    </source>
</reference>
<organism evidence="1 2">
    <name type="scientific">Mycolicibacterium austroafricanum</name>
    <name type="common">Mycobacterium austroafricanum</name>
    <dbReference type="NCBI Taxonomy" id="39687"/>
    <lineage>
        <taxon>Bacteria</taxon>
        <taxon>Bacillati</taxon>
        <taxon>Actinomycetota</taxon>
        <taxon>Actinomycetes</taxon>
        <taxon>Mycobacteriales</taxon>
        <taxon>Mycobacteriaceae</taxon>
        <taxon>Mycolicibacterium</taxon>
    </lineage>
</organism>
<proteinExistence type="predicted"/>
<dbReference type="EMBL" id="JAUHTC010000037">
    <property type="protein sequence ID" value="MDN4518010.1"/>
    <property type="molecule type" value="Genomic_DNA"/>
</dbReference>
<dbReference type="RefSeq" id="WP_158498063.1">
    <property type="nucleotide sequence ID" value="NZ_CP070380.1"/>
</dbReference>
<sequence length="48" mass="4979">MKTAGALDAALDCSVVLGHTDSHAGAVFLDVVRQITDTASDSSEFREA</sequence>
<evidence type="ECO:0000313" key="1">
    <source>
        <dbReference type="EMBL" id="MDN4518010.1"/>
    </source>
</evidence>